<organism evidence="1">
    <name type="scientific">Lepeophtheirus salmonis</name>
    <name type="common">Salmon louse</name>
    <name type="synonym">Caligus salmonis</name>
    <dbReference type="NCBI Taxonomy" id="72036"/>
    <lineage>
        <taxon>Eukaryota</taxon>
        <taxon>Metazoa</taxon>
        <taxon>Ecdysozoa</taxon>
        <taxon>Arthropoda</taxon>
        <taxon>Crustacea</taxon>
        <taxon>Multicrustacea</taxon>
        <taxon>Hexanauplia</taxon>
        <taxon>Copepoda</taxon>
        <taxon>Siphonostomatoida</taxon>
        <taxon>Caligidae</taxon>
        <taxon>Lepeophtheirus</taxon>
    </lineage>
</organism>
<reference evidence="1" key="1">
    <citation type="submission" date="2014-05" db="EMBL/GenBank/DDBJ databases">
        <authorList>
            <person name="Chronopoulou M."/>
        </authorList>
    </citation>
    <scope>NUCLEOTIDE SEQUENCE</scope>
    <source>
        <tissue evidence="1">Whole organism</tissue>
    </source>
</reference>
<sequence>MNKTFNQFTQASIEAKFVPPKCFGHRQEQVVVVTCCQVQPVSLMHENFRSEIPEYVCTLALS</sequence>
<name>A0A0K2TRG9_LEPSM</name>
<protein>
    <submittedName>
        <fullName evidence="1">Uncharacterized protein</fullName>
    </submittedName>
</protein>
<dbReference type="AlphaFoldDB" id="A0A0K2TRG9"/>
<dbReference type="EMBL" id="HACA01010906">
    <property type="protein sequence ID" value="CDW28267.1"/>
    <property type="molecule type" value="Transcribed_RNA"/>
</dbReference>
<proteinExistence type="predicted"/>
<accession>A0A0K2TRG9</accession>
<evidence type="ECO:0000313" key="1">
    <source>
        <dbReference type="EMBL" id="CDW28267.1"/>
    </source>
</evidence>